<dbReference type="InterPro" id="IPR001343">
    <property type="entry name" value="Hemolysn_Ca-bd"/>
</dbReference>
<dbReference type="Gene3D" id="3.40.50.1820">
    <property type="entry name" value="alpha/beta hydrolase"/>
    <property type="match status" value="1"/>
</dbReference>
<evidence type="ECO:0000256" key="2">
    <source>
        <dbReference type="ARBA" id="ARBA00022525"/>
    </source>
</evidence>
<gene>
    <name evidence="4" type="ORF">M5G11_22870</name>
</gene>
<keyword evidence="3" id="KW-0106">Calcium</keyword>
<dbReference type="PANTHER" id="PTHR38340:SF1">
    <property type="entry name" value="S-LAYER PROTEIN"/>
    <property type="match status" value="1"/>
</dbReference>
<accession>A0ABT5NYU3</accession>
<evidence type="ECO:0000313" key="5">
    <source>
        <dbReference type="Proteomes" id="UP001148203"/>
    </source>
</evidence>
<dbReference type="Proteomes" id="UP001148203">
    <property type="component" value="Unassembled WGS sequence"/>
</dbReference>
<dbReference type="PANTHER" id="PTHR38340">
    <property type="entry name" value="S-LAYER PROTEIN"/>
    <property type="match status" value="1"/>
</dbReference>
<dbReference type="InterPro" id="IPR011049">
    <property type="entry name" value="Serralysin-like_metalloprot_C"/>
</dbReference>
<comment type="caution">
    <text evidence="4">The sequence shown here is derived from an EMBL/GenBank/DDBJ whole genome shotgun (WGS) entry which is preliminary data.</text>
</comment>
<keyword evidence="2" id="KW-0964">Secreted</keyword>
<comment type="subcellular location">
    <subcellularLocation>
        <location evidence="1">Secreted</location>
    </subcellularLocation>
</comment>
<dbReference type="SUPFAM" id="SSF51120">
    <property type="entry name" value="beta-Roll"/>
    <property type="match status" value="2"/>
</dbReference>
<evidence type="ECO:0000256" key="1">
    <source>
        <dbReference type="ARBA" id="ARBA00004613"/>
    </source>
</evidence>
<dbReference type="PROSITE" id="PS00330">
    <property type="entry name" value="HEMOLYSIN_CALCIUM"/>
    <property type="match status" value="1"/>
</dbReference>
<evidence type="ECO:0000256" key="3">
    <source>
        <dbReference type="ARBA" id="ARBA00022837"/>
    </source>
</evidence>
<protein>
    <submittedName>
        <fullName evidence="4">Polyurethanase</fullName>
    </submittedName>
</protein>
<dbReference type="PRINTS" id="PR00313">
    <property type="entry name" value="CABNDNGRPT"/>
</dbReference>
<dbReference type="InterPro" id="IPR050557">
    <property type="entry name" value="RTX_toxin/Mannuronan_C5-epim"/>
</dbReference>
<evidence type="ECO:0000313" key="4">
    <source>
        <dbReference type="EMBL" id="MDD0993372.1"/>
    </source>
</evidence>
<reference evidence="4 5" key="1">
    <citation type="submission" date="2022-05" db="EMBL/GenBank/DDBJ databases">
        <title>Novel Pseudomonas spp. Isolated from a Rainbow Trout Aquaculture Facility.</title>
        <authorList>
            <person name="Testerman T."/>
            <person name="Graf J."/>
        </authorList>
    </citation>
    <scope>NUCLEOTIDE SEQUENCE [LARGE SCALE GENOMIC DNA]</scope>
    <source>
        <strain evidence="4 5">ID681</strain>
    </source>
</reference>
<name>A0ABT5NYU3_9PSED</name>
<organism evidence="4 5">
    <name type="scientific">Pseudomonas fontis</name>
    <dbReference type="NCBI Taxonomy" id="2942633"/>
    <lineage>
        <taxon>Bacteria</taxon>
        <taxon>Pseudomonadati</taxon>
        <taxon>Pseudomonadota</taxon>
        <taxon>Gammaproteobacteria</taxon>
        <taxon>Pseudomonadales</taxon>
        <taxon>Pseudomonadaceae</taxon>
        <taxon>Pseudomonas</taxon>
    </lineage>
</organism>
<dbReference type="SUPFAM" id="SSF53474">
    <property type="entry name" value="alpha/beta-Hydrolases"/>
    <property type="match status" value="1"/>
</dbReference>
<dbReference type="InterPro" id="IPR018511">
    <property type="entry name" value="Hemolysin-typ_Ca-bd_CS"/>
</dbReference>
<dbReference type="Pfam" id="PF00353">
    <property type="entry name" value="HemolysinCabind"/>
    <property type="match status" value="2"/>
</dbReference>
<proteinExistence type="predicted"/>
<dbReference type="Gene3D" id="2.150.10.10">
    <property type="entry name" value="Serralysin-like metalloprotease, C-terminal"/>
    <property type="match status" value="2"/>
</dbReference>
<dbReference type="EMBL" id="JAMDGY010000086">
    <property type="protein sequence ID" value="MDD0993372.1"/>
    <property type="molecule type" value="Genomic_DNA"/>
</dbReference>
<dbReference type="InterPro" id="IPR029058">
    <property type="entry name" value="AB_hydrolase_fold"/>
</dbReference>
<dbReference type="RefSeq" id="WP_273910388.1">
    <property type="nucleotide sequence ID" value="NZ_JAMDGX010000025.1"/>
</dbReference>
<sequence>MPVFDYRNLDTAASKALYADAMALSLYAYHNLDQGLAVGYQQHGFGLGLPATLVKALIGGTDAQGAIPGIPWNPDSEAAALAAVKAAGWNPISAAQLGYQGKTDFRGTFYGEKAGFDSAQVEILGKYDASGQLSGIGIGFRGTSGPRESLLGDTFADAIHDLMAALGPTDFAKQYVANAFGTLMGNVAAYASSHGLSGKDITVSGHSLGGLAVNSLAELSKEQWGGFYHDSKYVAFASPTQASDPSLVLNIGYENDPVFRALDGTQLTWASLGVHDAAKPSSTDNIVNFNDHYASTAWNLLPYSIGNVSNWLAHLPTAYGDGLGRVLNSAFYEWTGKDSTIVVSNLSDVTRGSTWVEDLNRNAEQHSGSTFIIGSQGADLLHGGRGNDYLDGGAGNDTFRDDGGYNLIQGGGGRDTLMLGSALNQLDIARDAGGTVYVRDGAGAISMVQQVETLVSKESSWVFFSKEVSHQVGVDGLLSSGKVEAYALLKNGTLGNDVLTASDKGTWLFGLEGNDRLVGGRGDDVFVGGSGNDVLVSGGGKDTFLFSGHFGQDQLQGWQVGDKLVFMGVEGGTTAPDYRAHLSQVGNDAVLKFGVDSVTLVGVAADSLSSGQIVIA</sequence>
<keyword evidence="5" id="KW-1185">Reference proteome</keyword>